<feature type="binding site" evidence="19">
    <location>
        <position position="75"/>
    </location>
    <ligand>
        <name>Ca(2+)</name>
        <dbReference type="ChEBI" id="CHEBI:29108"/>
        <label>1</label>
    </ligand>
</feature>
<evidence type="ECO:0000256" key="14">
    <source>
        <dbReference type="ARBA" id="ARBA00023157"/>
    </source>
</evidence>
<feature type="active site" description="Proton acceptor" evidence="17">
    <location>
        <position position="69"/>
    </location>
</feature>
<feature type="binding site" evidence="19">
    <location>
        <position position="253"/>
    </location>
    <ligand>
        <name>Ca(2+)</name>
        <dbReference type="ChEBI" id="CHEBI:29108"/>
        <label>2</label>
    </ligand>
</feature>
<dbReference type="GO" id="GO:0004601">
    <property type="term" value="F:peroxidase activity"/>
    <property type="evidence" value="ECO:0000318"/>
    <property type="project" value="GO_Central"/>
</dbReference>
<feature type="site" description="Transition state stabilizer" evidence="20">
    <location>
        <position position="65"/>
    </location>
</feature>
<dbReference type="PANTHER" id="PTHR31388:SF19">
    <property type="entry name" value="OS06G0521900 PROTEIN"/>
    <property type="match status" value="1"/>
</dbReference>
<keyword evidence="9 19" id="KW-0479">Metal-binding</keyword>
<feature type="binding site" evidence="19">
    <location>
        <position position="197"/>
    </location>
    <ligand>
        <name>Ca(2+)</name>
        <dbReference type="ChEBI" id="CHEBI:29108"/>
        <label>2</label>
    </ligand>
</feature>
<evidence type="ECO:0000256" key="15">
    <source>
        <dbReference type="ARBA" id="ARBA00023180"/>
    </source>
</evidence>
<evidence type="ECO:0000256" key="12">
    <source>
        <dbReference type="ARBA" id="ARBA00023002"/>
    </source>
</evidence>
<gene>
    <name evidence="25" type="primary">LOC101759739</name>
    <name evidence="24" type="ORF">SETIT_4G165200v2</name>
</gene>
<dbReference type="KEGG" id="sita:101759739"/>
<dbReference type="PRINTS" id="PR00461">
    <property type="entry name" value="PLPEROXIDASE"/>
</dbReference>
<dbReference type="InterPro" id="IPR019793">
    <property type="entry name" value="Peroxidases_heam-ligand_BS"/>
</dbReference>
<dbReference type="SUPFAM" id="SSF48113">
    <property type="entry name" value="Heme-dependent peroxidases"/>
    <property type="match status" value="1"/>
</dbReference>
<name>K3Y1U1_SETIT</name>
<evidence type="ECO:0000256" key="11">
    <source>
        <dbReference type="ARBA" id="ARBA00022837"/>
    </source>
</evidence>
<evidence type="ECO:0000256" key="8">
    <source>
        <dbReference type="ARBA" id="ARBA00022617"/>
    </source>
</evidence>
<feature type="disulfide bond" evidence="21">
    <location>
        <begin position="38"/>
        <end position="118"/>
    </location>
</feature>
<dbReference type="InterPro" id="IPR002016">
    <property type="entry name" value="Haem_peroxidase"/>
</dbReference>
<comment type="similarity">
    <text evidence="4">Belongs to the peroxidase family. Ascorbate peroxidase subfamily.</text>
</comment>
<dbReference type="GO" id="GO:0042744">
    <property type="term" value="P:hydrogen peroxide catabolic process"/>
    <property type="evidence" value="ECO:0007669"/>
    <property type="project" value="UniProtKB-KW"/>
</dbReference>
<proteinExistence type="inferred from homology"/>
<keyword evidence="12 22" id="KW-0560">Oxidoreductase</keyword>
<keyword evidence="6 22" id="KW-0964">Secreted</keyword>
<dbReference type="PANTHER" id="PTHR31388">
    <property type="entry name" value="PEROXIDASE 72-RELATED"/>
    <property type="match status" value="1"/>
</dbReference>
<evidence type="ECO:0000256" key="22">
    <source>
        <dbReference type="RuleBase" id="RU362060"/>
    </source>
</evidence>
<dbReference type="eggNOG" id="ENOG502QQ2M">
    <property type="taxonomic scope" value="Eukaryota"/>
</dbReference>
<dbReference type="CDD" id="cd00693">
    <property type="entry name" value="secretory_peroxidase"/>
    <property type="match status" value="1"/>
</dbReference>
<reference evidence="24" key="2">
    <citation type="submission" date="2015-07" db="EMBL/GenBank/DDBJ databases">
        <authorList>
            <person name="Noorani M."/>
        </authorList>
    </citation>
    <scope>NUCLEOTIDE SEQUENCE</scope>
    <source>
        <strain evidence="24">Yugu1</strain>
    </source>
</reference>
<dbReference type="STRING" id="4555.K3Y1U1"/>
<dbReference type="Pfam" id="PF00141">
    <property type="entry name" value="peroxidase"/>
    <property type="match status" value="1"/>
</dbReference>
<dbReference type="OMA" id="TARCVHY"/>
<dbReference type="RefSeq" id="XP_004967041.1">
    <property type="nucleotide sequence ID" value="XM_004966984.1"/>
</dbReference>
<keyword evidence="8 22" id="KW-0349">Heme</keyword>
<reference evidence="24 26" key="1">
    <citation type="journal article" date="2012" name="Nat. Biotechnol.">
        <title>Reference genome sequence of the model plant Setaria.</title>
        <authorList>
            <person name="Bennetzen J.L."/>
            <person name="Schmutz J."/>
            <person name="Wang H."/>
            <person name="Percifield R."/>
            <person name="Hawkins J."/>
            <person name="Pontaroli A.C."/>
            <person name="Estep M."/>
            <person name="Feng L."/>
            <person name="Vaughn J.N."/>
            <person name="Grimwood J."/>
            <person name="Jenkins J."/>
            <person name="Barry K."/>
            <person name="Lindquist E."/>
            <person name="Hellsten U."/>
            <person name="Deshpande S."/>
            <person name="Wang X."/>
            <person name="Wu X."/>
            <person name="Mitros T."/>
            <person name="Triplett J."/>
            <person name="Yang X."/>
            <person name="Ye C.Y."/>
            <person name="Mauro-Herrera M."/>
            <person name="Wang L."/>
            <person name="Li P."/>
            <person name="Sharma M."/>
            <person name="Sharma R."/>
            <person name="Ronald P.C."/>
            <person name="Panaud O."/>
            <person name="Kellogg E.A."/>
            <person name="Brutnell T.P."/>
            <person name="Doust A.N."/>
            <person name="Tuskan G.A."/>
            <person name="Rokhsar D."/>
            <person name="Devos K.M."/>
        </authorList>
    </citation>
    <scope>NUCLEOTIDE SEQUENCE [LARGE SCALE GENOMIC DNA]</scope>
    <source>
        <strain evidence="26">cv. Yugu1</strain>
        <strain evidence="24">Yugu1</strain>
    </source>
</reference>
<evidence type="ECO:0000256" key="16">
    <source>
        <dbReference type="ARBA" id="ARBA00023324"/>
    </source>
</evidence>
<evidence type="ECO:0000256" key="1">
    <source>
        <dbReference type="ARBA" id="ARBA00000189"/>
    </source>
</evidence>
<dbReference type="PROSITE" id="PS00436">
    <property type="entry name" value="PEROXIDASE_2"/>
    <property type="match status" value="1"/>
</dbReference>
<dbReference type="HOGENOM" id="CLU_010543_0_0_1"/>
<feature type="signal peptide" evidence="22">
    <location>
        <begin position="1"/>
        <end position="25"/>
    </location>
</feature>
<keyword evidence="15" id="KW-0325">Glycoprotein</keyword>
<keyword evidence="13 19" id="KW-0408">Iron</keyword>
<dbReference type="InterPro" id="IPR033905">
    <property type="entry name" value="Secretory_peroxidase"/>
</dbReference>
<feature type="binding site" evidence="18">
    <location>
        <position position="166"/>
    </location>
    <ligand>
        <name>substrate</name>
    </ligand>
</feature>
<dbReference type="EnsemblPlants" id="KQL10797">
    <property type="protein sequence ID" value="KQL10797"/>
    <property type="gene ID" value="SETIT_008158mg"/>
</dbReference>
<evidence type="ECO:0000313" key="25">
    <source>
        <dbReference type="EnsemblPlants" id="KQL10797"/>
    </source>
</evidence>
<feature type="disulfide bond" evidence="21">
    <location>
        <begin position="124"/>
        <end position="322"/>
    </location>
</feature>
<comment type="cofactor">
    <cofactor evidence="19 22">
        <name>Ca(2+)</name>
        <dbReference type="ChEBI" id="CHEBI:29108"/>
    </cofactor>
    <text evidence="19 22">Binds 2 calcium ions per subunit.</text>
</comment>
<comment type="similarity">
    <text evidence="22">Belongs to the peroxidase family. Classical plant (class III) peroxidase subfamily.</text>
</comment>
<evidence type="ECO:0000256" key="3">
    <source>
        <dbReference type="ARBA" id="ARBA00004613"/>
    </source>
</evidence>
<dbReference type="InterPro" id="IPR000823">
    <property type="entry name" value="Peroxidase_pln"/>
</dbReference>
<keyword evidence="16 22" id="KW-0376">Hydrogen peroxide</keyword>
<keyword evidence="14 21" id="KW-1015">Disulfide bond</keyword>
<dbReference type="Gramene" id="KQL10797">
    <property type="protein sequence ID" value="KQL10797"/>
    <property type="gene ID" value="SETIT_008158mg"/>
</dbReference>
<dbReference type="Gene3D" id="1.10.420.10">
    <property type="entry name" value="Peroxidase, domain 2"/>
    <property type="match status" value="1"/>
</dbReference>
<evidence type="ECO:0000256" key="5">
    <source>
        <dbReference type="ARBA" id="ARBA00012313"/>
    </source>
</evidence>
<accession>K3Y1U1</accession>
<keyword evidence="11 19" id="KW-0106">Calcium</keyword>
<evidence type="ECO:0000256" key="17">
    <source>
        <dbReference type="PIRSR" id="PIRSR600823-1"/>
    </source>
</evidence>
<evidence type="ECO:0000313" key="24">
    <source>
        <dbReference type="EMBL" id="RCV21783.1"/>
    </source>
</evidence>
<evidence type="ECO:0000256" key="4">
    <source>
        <dbReference type="ARBA" id="ARBA00006873"/>
    </source>
</evidence>
<evidence type="ECO:0000256" key="2">
    <source>
        <dbReference type="ARBA" id="ARBA00002322"/>
    </source>
</evidence>
<comment type="catalytic activity">
    <reaction evidence="1 22">
        <text>2 a phenolic donor + H2O2 = 2 a phenolic radical donor + 2 H2O</text>
        <dbReference type="Rhea" id="RHEA:56136"/>
        <dbReference type="ChEBI" id="CHEBI:15377"/>
        <dbReference type="ChEBI" id="CHEBI:16240"/>
        <dbReference type="ChEBI" id="CHEBI:139520"/>
        <dbReference type="ChEBI" id="CHEBI:139521"/>
        <dbReference type="EC" id="1.11.1.7"/>
    </reaction>
</comment>
<dbReference type="InterPro" id="IPR019794">
    <property type="entry name" value="Peroxidases_AS"/>
</dbReference>
<dbReference type="EC" id="1.11.1.7" evidence="5 22"/>
<dbReference type="OrthoDB" id="2113341at2759"/>
<evidence type="ECO:0000256" key="10">
    <source>
        <dbReference type="ARBA" id="ARBA00022729"/>
    </source>
</evidence>
<evidence type="ECO:0000256" key="7">
    <source>
        <dbReference type="ARBA" id="ARBA00022559"/>
    </source>
</evidence>
<dbReference type="PRINTS" id="PR00458">
    <property type="entry name" value="PEROXIDASE"/>
</dbReference>
<dbReference type="GO" id="GO:0046872">
    <property type="term" value="F:metal ion binding"/>
    <property type="evidence" value="ECO:0007669"/>
    <property type="project" value="UniProtKB-UniRule"/>
</dbReference>
<comment type="subcellular location">
    <subcellularLocation>
        <location evidence="3 22">Secreted</location>
    </subcellularLocation>
</comment>
<sequence>MSPSRSSSWLTPLILSVLFACTANGDHHLSVRYYDETCPSAQHIVHSVMASKVAADQAIAPAVLRLFFHDCFINGCDGSVLLDDGTPFFESEKAAEPNDSLRGFDVIDEIKSHLEHSCPATVSCADILALASRDAVALLGGPAWSVQLGRKDSRGADRDAAENDLPSPHANLTGLIAAFAEHGLDARDMVALSGAHTVGTARCVHYKARVYGREEGGRADIDPSFAELRRQTCQGDGDDAAAPFDEQTPMRFDNAYYKDLVARRGLLTSDQALYGCGGPLDHLVEMYSKDGEAFAYDFAKAMVKMGDIPPPPGMPVEVRLKCSMVNYRRTNRK</sequence>
<evidence type="ECO:0000256" key="20">
    <source>
        <dbReference type="PIRSR" id="PIRSR600823-4"/>
    </source>
</evidence>
<comment type="cofactor">
    <cofactor evidence="19 22">
        <name>heme b</name>
        <dbReference type="ChEBI" id="CHEBI:60344"/>
    </cofactor>
    <text evidence="19 22">Binds 1 heme b (iron(II)-protoporphyrin IX) group per subunit.</text>
</comment>
<dbReference type="EMBL" id="CM003531">
    <property type="protein sequence ID" value="RCV21783.1"/>
    <property type="molecule type" value="Genomic_DNA"/>
</dbReference>
<dbReference type="PROSITE" id="PS00435">
    <property type="entry name" value="PEROXIDASE_1"/>
    <property type="match status" value="1"/>
</dbReference>
<evidence type="ECO:0000259" key="23">
    <source>
        <dbReference type="PROSITE" id="PS50873"/>
    </source>
</evidence>
<keyword evidence="7 22" id="KW-0575">Peroxidase</keyword>
<evidence type="ECO:0000256" key="19">
    <source>
        <dbReference type="PIRSR" id="PIRSR600823-3"/>
    </source>
</evidence>
<dbReference type="Proteomes" id="UP000004995">
    <property type="component" value="Unassembled WGS sequence"/>
</dbReference>
<evidence type="ECO:0000256" key="6">
    <source>
        <dbReference type="ARBA" id="ARBA00022525"/>
    </source>
</evidence>
<feature type="disulfide bond" evidence="21">
    <location>
        <begin position="203"/>
        <end position="233"/>
    </location>
</feature>
<feature type="binding site" evidence="19">
    <location>
        <position position="70"/>
    </location>
    <ligand>
        <name>Ca(2+)</name>
        <dbReference type="ChEBI" id="CHEBI:29108"/>
        <label>1</label>
    </ligand>
</feature>
<evidence type="ECO:0000256" key="18">
    <source>
        <dbReference type="PIRSR" id="PIRSR600823-2"/>
    </source>
</evidence>
<protein>
    <recommendedName>
        <fullName evidence="5 22">Peroxidase</fullName>
        <ecNumber evidence="5 22">1.11.1.7</ecNumber>
    </recommendedName>
</protein>
<dbReference type="PROSITE" id="PS51257">
    <property type="entry name" value="PROKAR_LIPOPROTEIN"/>
    <property type="match status" value="1"/>
</dbReference>
<dbReference type="GeneID" id="101759739"/>
<dbReference type="FunFam" id="1.10.420.10:FF:000006">
    <property type="entry name" value="Peroxidase"/>
    <property type="match status" value="1"/>
</dbReference>
<dbReference type="GO" id="GO:0009505">
    <property type="term" value="C:plant-type cell wall"/>
    <property type="evidence" value="ECO:0000318"/>
    <property type="project" value="GO_Central"/>
</dbReference>
<feature type="binding site" evidence="19">
    <location>
        <position position="77"/>
    </location>
    <ligand>
        <name>Ca(2+)</name>
        <dbReference type="ChEBI" id="CHEBI:29108"/>
        <label>1</label>
    </ligand>
</feature>
<evidence type="ECO:0000256" key="9">
    <source>
        <dbReference type="ARBA" id="ARBA00022723"/>
    </source>
</evidence>
<dbReference type="FunFam" id="1.10.520.10:FF:000006">
    <property type="entry name" value="Peroxidase"/>
    <property type="match status" value="1"/>
</dbReference>
<reference evidence="25" key="3">
    <citation type="submission" date="2018-08" db="UniProtKB">
        <authorList>
            <consortium name="EnsemblPlants"/>
        </authorList>
    </citation>
    <scope>IDENTIFICATION</scope>
    <source>
        <strain evidence="25">Yugu1</strain>
    </source>
</reference>
<dbReference type="PROSITE" id="PS50873">
    <property type="entry name" value="PEROXIDASE_4"/>
    <property type="match status" value="1"/>
</dbReference>
<evidence type="ECO:0000313" key="26">
    <source>
        <dbReference type="Proteomes" id="UP000004995"/>
    </source>
</evidence>
<feature type="disulfide bond" evidence="21">
    <location>
        <begin position="71"/>
        <end position="76"/>
    </location>
</feature>
<feature type="binding site" evidence="19">
    <location>
        <position position="245"/>
    </location>
    <ligand>
        <name>Ca(2+)</name>
        <dbReference type="ChEBI" id="CHEBI:29108"/>
        <label>2</label>
    </ligand>
</feature>
<organism evidence="24">
    <name type="scientific">Setaria italica</name>
    <name type="common">Foxtail millet</name>
    <name type="synonym">Panicum italicum</name>
    <dbReference type="NCBI Taxonomy" id="4555"/>
    <lineage>
        <taxon>Eukaryota</taxon>
        <taxon>Viridiplantae</taxon>
        <taxon>Streptophyta</taxon>
        <taxon>Embryophyta</taxon>
        <taxon>Tracheophyta</taxon>
        <taxon>Spermatophyta</taxon>
        <taxon>Magnoliopsida</taxon>
        <taxon>Liliopsida</taxon>
        <taxon>Poales</taxon>
        <taxon>Poaceae</taxon>
        <taxon>PACMAD clade</taxon>
        <taxon>Panicoideae</taxon>
        <taxon>Panicodae</taxon>
        <taxon>Paniceae</taxon>
        <taxon>Cenchrinae</taxon>
        <taxon>Setaria</taxon>
    </lineage>
</organism>
<feature type="chain" id="PRO_5009997784" description="Peroxidase" evidence="22">
    <location>
        <begin position="26"/>
        <end position="333"/>
    </location>
</feature>
<dbReference type="GO" id="GO:0005576">
    <property type="term" value="C:extracellular region"/>
    <property type="evidence" value="ECO:0007669"/>
    <property type="project" value="UniProtKB-SubCell"/>
</dbReference>
<keyword evidence="10 22" id="KW-0732">Signal</keyword>
<feature type="binding site" evidence="19">
    <location>
        <position position="92"/>
    </location>
    <ligand>
        <name>Ca(2+)</name>
        <dbReference type="ChEBI" id="CHEBI:29108"/>
        <label>1</label>
    </ligand>
</feature>
<dbReference type="GO" id="GO:0006979">
    <property type="term" value="P:response to oxidative stress"/>
    <property type="evidence" value="ECO:0007669"/>
    <property type="project" value="UniProtKB-UniRule"/>
</dbReference>
<dbReference type="GO" id="GO:0140825">
    <property type="term" value="F:lactoperoxidase activity"/>
    <property type="evidence" value="ECO:0007669"/>
    <property type="project" value="UniProtKB-EC"/>
</dbReference>
<dbReference type="AlphaFoldDB" id="K3Y1U1"/>
<feature type="binding site" description="axial binding residue" evidence="19">
    <location>
        <position position="196"/>
    </location>
    <ligand>
        <name>heme b</name>
        <dbReference type="ChEBI" id="CHEBI:60344"/>
    </ligand>
    <ligandPart>
        <name>Fe</name>
        <dbReference type="ChEBI" id="CHEBI:18248"/>
    </ligandPart>
</feature>
<dbReference type="InterPro" id="IPR010255">
    <property type="entry name" value="Haem_peroxidase_sf"/>
</dbReference>
<evidence type="ECO:0000256" key="13">
    <source>
        <dbReference type="ARBA" id="ARBA00023004"/>
    </source>
</evidence>
<keyword evidence="26" id="KW-1185">Reference proteome</keyword>
<evidence type="ECO:0000256" key="21">
    <source>
        <dbReference type="PIRSR" id="PIRSR600823-5"/>
    </source>
</evidence>
<feature type="binding site" evidence="19">
    <location>
        <position position="248"/>
    </location>
    <ligand>
        <name>Ca(2+)</name>
        <dbReference type="ChEBI" id="CHEBI:29108"/>
        <label>2</label>
    </ligand>
</feature>
<dbReference type="FunCoup" id="K3Y1U1">
    <property type="interactions" value="152"/>
</dbReference>
<dbReference type="Gene3D" id="1.10.520.10">
    <property type="match status" value="1"/>
</dbReference>
<comment type="function">
    <text evidence="2">Removal of H(2)O(2), oxidation of toxic reductants, biosynthesis and degradation of lignin, suberization, auxin catabolism, response to environmental stresses such as wounding, pathogen attack and oxidative stress. These functions might be dependent on each isozyme/isoform in each plant tissue.</text>
</comment>
<feature type="domain" description="Plant heme peroxidase family profile" evidence="23">
    <location>
        <begin position="28"/>
        <end position="326"/>
    </location>
</feature>
<feature type="binding site" evidence="19">
    <location>
        <position position="79"/>
    </location>
    <ligand>
        <name>Ca(2+)</name>
        <dbReference type="ChEBI" id="CHEBI:29108"/>
        <label>1</label>
    </ligand>
</feature>
<dbReference type="EMBL" id="AGNK02002512">
    <property type="status" value="NOT_ANNOTATED_CDS"/>
    <property type="molecule type" value="Genomic_DNA"/>
</dbReference>
<dbReference type="GO" id="GO:0020037">
    <property type="term" value="F:heme binding"/>
    <property type="evidence" value="ECO:0007669"/>
    <property type="project" value="UniProtKB-UniRule"/>
</dbReference>